<keyword evidence="4" id="KW-0472">Membrane</keyword>
<keyword evidence="3" id="KW-1003">Cell membrane</keyword>
<evidence type="ECO:0000256" key="2">
    <source>
        <dbReference type="ARBA" id="ARBA00022448"/>
    </source>
</evidence>
<gene>
    <name evidence="7" type="ORF">NXZ79_19080</name>
</gene>
<sequence length="292" mass="32117">MKLKTLSKLGMALGLGFMLAACSGEDSGSGKNSDSKEVNLAYVEWDTEIASTNVVGQVLEDLGYDVTLTPLDNAIMWEAVSKGEADGMVAAWLPHTHESQYEKYKDKLDELGENLAGAKIGLVVPSYMKANSIEDLTDEADRTITGIEPGAGITAATEKALNEYDNLADWNFVTSSSGAMTTSLAKALKDKEEIIVTGWSPHWKFAKYDLKYLEDPKGVYGGEETINTFVRKGLKEDLPEVYSVLDNFHWTAEDLESVMLEVMDGKDPKDAAKEWIEANPEKVAEWTKDVKK</sequence>
<dbReference type="Pfam" id="PF04069">
    <property type="entry name" value="OpuAC"/>
    <property type="match status" value="1"/>
</dbReference>
<reference evidence="7 8" key="1">
    <citation type="submission" date="2022-08" db="EMBL/GenBank/DDBJ databases">
        <title>Lysinibacillus sequencing.</title>
        <authorList>
            <person name="Dunlap C."/>
        </authorList>
    </citation>
    <scope>NUCLEOTIDE SEQUENCE [LARGE SCALE GENOMIC DNA]</scope>
    <source>
        <strain evidence="7 8">PB211</strain>
    </source>
</reference>
<feature type="chain" id="PRO_5047136234" evidence="5">
    <location>
        <begin position="24"/>
        <end position="292"/>
    </location>
</feature>
<evidence type="ECO:0000256" key="1">
    <source>
        <dbReference type="ARBA" id="ARBA00004236"/>
    </source>
</evidence>
<dbReference type="Proteomes" id="UP001525021">
    <property type="component" value="Unassembled WGS sequence"/>
</dbReference>
<protein>
    <submittedName>
        <fullName evidence="7">Glycine betaine ABC transporter substrate-binding protein</fullName>
    </submittedName>
</protein>
<evidence type="ECO:0000313" key="7">
    <source>
        <dbReference type="EMBL" id="MCS1398114.1"/>
    </source>
</evidence>
<name>A0ABT2DVK3_9BACI</name>
<feature type="domain" description="ABC-type glycine betaine transport system substrate-binding" evidence="6">
    <location>
        <begin position="36"/>
        <end position="277"/>
    </location>
</feature>
<dbReference type="SUPFAM" id="SSF53850">
    <property type="entry name" value="Periplasmic binding protein-like II"/>
    <property type="match status" value="1"/>
</dbReference>
<accession>A0ABT2DVK3</accession>
<dbReference type="PROSITE" id="PS51257">
    <property type="entry name" value="PROKAR_LIPOPROTEIN"/>
    <property type="match status" value="1"/>
</dbReference>
<keyword evidence="2" id="KW-0813">Transport</keyword>
<evidence type="ECO:0000259" key="6">
    <source>
        <dbReference type="Pfam" id="PF04069"/>
    </source>
</evidence>
<dbReference type="InterPro" id="IPR007210">
    <property type="entry name" value="ABC_Gly_betaine_transp_sub-bd"/>
</dbReference>
<keyword evidence="8" id="KW-1185">Reference proteome</keyword>
<evidence type="ECO:0000313" key="8">
    <source>
        <dbReference type="Proteomes" id="UP001525021"/>
    </source>
</evidence>
<evidence type="ECO:0000256" key="4">
    <source>
        <dbReference type="ARBA" id="ARBA00023136"/>
    </source>
</evidence>
<dbReference type="Gene3D" id="3.40.190.100">
    <property type="entry name" value="Glycine betaine-binding periplasmic protein, domain 2"/>
    <property type="match status" value="1"/>
</dbReference>
<dbReference type="CDD" id="cd13639">
    <property type="entry name" value="PBP2_OpuAC_like"/>
    <property type="match status" value="1"/>
</dbReference>
<keyword evidence="5" id="KW-0732">Signal</keyword>
<organism evidence="7 8">
    <name type="scientific">Lysinibacillus pinottii</name>
    <dbReference type="NCBI Taxonomy" id="2973932"/>
    <lineage>
        <taxon>Bacteria</taxon>
        <taxon>Bacillati</taxon>
        <taxon>Bacillota</taxon>
        <taxon>Bacilli</taxon>
        <taxon>Bacillales</taxon>
        <taxon>Bacillaceae</taxon>
        <taxon>Lysinibacillus</taxon>
    </lineage>
</organism>
<comment type="caution">
    <text evidence="7">The sequence shown here is derived from an EMBL/GenBank/DDBJ whole genome shotgun (WGS) entry which is preliminary data.</text>
</comment>
<evidence type="ECO:0000256" key="3">
    <source>
        <dbReference type="ARBA" id="ARBA00022475"/>
    </source>
</evidence>
<feature type="signal peptide" evidence="5">
    <location>
        <begin position="1"/>
        <end position="23"/>
    </location>
</feature>
<dbReference type="EMBL" id="JANTOO010000020">
    <property type="protein sequence ID" value="MCS1398114.1"/>
    <property type="molecule type" value="Genomic_DNA"/>
</dbReference>
<dbReference type="Gene3D" id="3.10.105.10">
    <property type="entry name" value="Dipeptide-binding Protein, Domain 3"/>
    <property type="match status" value="2"/>
</dbReference>
<dbReference type="RefSeq" id="WP_012293441.1">
    <property type="nucleotide sequence ID" value="NZ_JANTOO010000020.1"/>
</dbReference>
<evidence type="ECO:0000256" key="5">
    <source>
        <dbReference type="SAM" id="SignalP"/>
    </source>
</evidence>
<proteinExistence type="predicted"/>
<dbReference type="PANTHER" id="PTHR47737:SF1">
    <property type="entry name" value="GLYCINE BETAINE_PROLINE BETAINE TRANSPORT SYSTEM PERMEASE PROTEIN PROW"/>
    <property type="match status" value="1"/>
</dbReference>
<comment type="subcellular location">
    <subcellularLocation>
        <location evidence="1">Cell membrane</location>
    </subcellularLocation>
</comment>
<dbReference type="PANTHER" id="PTHR47737">
    <property type="entry name" value="GLYCINE BETAINE/PROLINE BETAINE TRANSPORT SYSTEM PERMEASE PROTEIN PROW"/>
    <property type="match status" value="1"/>
</dbReference>